<dbReference type="AlphaFoldDB" id="A0A5J5EDM7"/>
<evidence type="ECO:0000256" key="1">
    <source>
        <dbReference type="SAM" id="MobiDB-lite"/>
    </source>
</evidence>
<evidence type="ECO:0000313" key="2">
    <source>
        <dbReference type="EMBL" id="KAA8892808.1"/>
    </source>
</evidence>
<comment type="caution">
    <text evidence="2">The sequence shown here is derived from an EMBL/GenBank/DDBJ whole genome shotgun (WGS) entry which is preliminary data.</text>
</comment>
<protein>
    <submittedName>
        <fullName evidence="2">Uncharacterized protein</fullName>
    </submittedName>
</protein>
<keyword evidence="3" id="KW-1185">Reference proteome</keyword>
<reference evidence="2 3" key="1">
    <citation type="submission" date="2019-09" db="EMBL/GenBank/DDBJ databases">
        <title>Draft genome of the ectomycorrhizal ascomycete Sphaerosporella brunnea.</title>
        <authorList>
            <consortium name="DOE Joint Genome Institute"/>
            <person name="Benucci G.M."/>
            <person name="Marozzi G."/>
            <person name="Antonielli L."/>
            <person name="Sanchez S."/>
            <person name="Marco P."/>
            <person name="Wang X."/>
            <person name="Falini L.B."/>
            <person name="Barry K."/>
            <person name="Haridas S."/>
            <person name="Lipzen A."/>
            <person name="Labutti K."/>
            <person name="Grigoriev I.V."/>
            <person name="Murat C."/>
            <person name="Martin F."/>
            <person name="Albertini E."/>
            <person name="Donnini D."/>
            <person name="Bonito G."/>
        </authorList>
    </citation>
    <scope>NUCLEOTIDE SEQUENCE [LARGE SCALE GENOMIC DNA]</scope>
    <source>
        <strain evidence="2 3">Sb_GMNB300</strain>
    </source>
</reference>
<gene>
    <name evidence="2" type="ORF">FN846DRAFT_618348</name>
</gene>
<accession>A0A5J5EDM7</accession>
<proteinExistence type="predicted"/>
<dbReference type="Proteomes" id="UP000326924">
    <property type="component" value="Unassembled WGS sequence"/>
</dbReference>
<feature type="region of interest" description="Disordered" evidence="1">
    <location>
        <begin position="43"/>
        <end position="91"/>
    </location>
</feature>
<feature type="compositionally biased region" description="Low complexity" evidence="1">
    <location>
        <begin position="51"/>
        <end position="60"/>
    </location>
</feature>
<evidence type="ECO:0000313" key="3">
    <source>
        <dbReference type="Proteomes" id="UP000326924"/>
    </source>
</evidence>
<dbReference type="EMBL" id="VXIS01000582">
    <property type="protein sequence ID" value="KAA8892808.1"/>
    <property type="molecule type" value="Genomic_DNA"/>
</dbReference>
<organism evidence="2 3">
    <name type="scientific">Sphaerosporella brunnea</name>
    <dbReference type="NCBI Taxonomy" id="1250544"/>
    <lineage>
        <taxon>Eukaryota</taxon>
        <taxon>Fungi</taxon>
        <taxon>Dikarya</taxon>
        <taxon>Ascomycota</taxon>
        <taxon>Pezizomycotina</taxon>
        <taxon>Pezizomycetes</taxon>
        <taxon>Pezizales</taxon>
        <taxon>Pyronemataceae</taxon>
        <taxon>Sphaerosporella</taxon>
    </lineage>
</organism>
<name>A0A5J5EDM7_9PEZI</name>
<sequence>MATPLLLRNPAVRSSVITPARAVRWASLAPKGWVHWDPAAATRATAKHNGSSSSSSSSSSRRAIESKLAAWRPKTPTRSPEDPTNPMTIDPTRPLSLRAIHNFFKAEFPRFDYDRRKPFPDEFLRLHRYQGWPALRLVHRHARRDAAWRRYHAAVYEAFSDTFGRNTRSTFSWALLCRCIDIEQPEVHDLESMRRAVIQKNLNIVDVMASLQRKELNMVDETTPEPCATEKELETYPIKKTIWYFPLLEDLNPTQGLLLYLIRQLEGKGRFRWNEKKKPQPAWEERDEEEVAVKGPLDMMGQLIIE</sequence>
<dbReference type="InParanoid" id="A0A5J5EDM7"/>